<comment type="caution">
    <text evidence="8">Lacks conserved residue(s) required for the propagation of feature annotation.</text>
</comment>
<comment type="catalytic activity">
    <reaction evidence="8">
        <text>[ThiS sulfur-carrier protein]-C-terminal Gly-Gly-AMP + S-sulfanyl-L-cysteinyl-[cysteine desulfurase] + AH2 = [ThiS sulfur-carrier protein]-C-terminal-Gly-aminoethanethioate + L-cysteinyl-[cysteine desulfurase] + A + AMP + 2 H(+)</text>
        <dbReference type="Rhea" id="RHEA:43340"/>
        <dbReference type="Rhea" id="RHEA-COMP:12157"/>
        <dbReference type="Rhea" id="RHEA-COMP:12158"/>
        <dbReference type="Rhea" id="RHEA-COMP:12910"/>
        <dbReference type="Rhea" id="RHEA-COMP:19908"/>
        <dbReference type="ChEBI" id="CHEBI:13193"/>
        <dbReference type="ChEBI" id="CHEBI:15378"/>
        <dbReference type="ChEBI" id="CHEBI:17499"/>
        <dbReference type="ChEBI" id="CHEBI:29950"/>
        <dbReference type="ChEBI" id="CHEBI:61963"/>
        <dbReference type="ChEBI" id="CHEBI:90618"/>
        <dbReference type="ChEBI" id="CHEBI:232372"/>
        <dbReference type="ChEBI" id="CHEBI:456215"/>
    </reaction>
</comment>
<dbReference type="GO" id="GO:0000049">
    <property type="term" value="F:tRNA binding"/>
    <property type="evidence" value="ECO:0007669"/>
    <property type="project" value="UniProtKB-UniRule"/>
</dbReference>
<feature type="binding site" evidence="8">
    <location>
        <position position="265"/>
    </location>
    <ligand>
        <name>ATP</name>
        <dbReference type="ChEBI" id="CHEBI:30616"/>
    </ligand>
</feature>
<feature type="binding site" evidence="8">
    <location>
        <position position="287"/>
    </location>
    <ligand>
        <name>ATP</name>
        <dbReference type="ChEBI" id="CHEBI:30616"/>
    </ligand>
</feature>
<keyword evidence="7 8" id="KW-0784">Thiamine biosynthesis</keyword>
<keyword evidence="6 8" id="KW-0694">RNA-binding</keyword>
<keyword evidence="4 8" id="KW-0547">Nucleotide-binding</keyword>
<sequence>MAHAADVVVVGYGEIGTKSSAVRRRMLDRLAENLDAVLADRGLDATVERSWARLYVDGDDPDRCARAAGEVPGAVWARPARRCEPTIGAVVEALCGLALARPPEETFAVRASVAGEDRTFSGSDVERVGGREILDRVGGRVDLDDPDRVYRAECREEAYVSAIQYDGPGGLPVGTQGTVVALVSGGIDSPVAAWHLLRRGCRVVPLYVDLGAYGGVDHRERAVETVERLRRRAPNVDGRLRIVHGGPVVERVVQEIDDTRMLSLRRAMLRMASVVAEREGAQALATGEAVGQKSSQTGPNLAVTDAAVGYPVHRPLLTRDKPDIVACARELGTFDDATLPVGCERIAPAHPETAATRAAVEAAEPDDLLDHAARVARDVVVVESAEETERVD</sequence>
<accession>A0A2I8VJ63</accession>
<protein>
    <recommendedName>
        <fullName evidence="8">Probable tRNA sulfurtransferase</fullName>
        <ecNumber evidence="8">2.8.1.4</ecNumber>
    </recommendedName>
    <alternativeName>
        <fullName evidence="8">Sulfur carrier protein ThiS sulfurtransferase</fullName>
    </alternativeName>
    <alternativeName>
        <fullName evidence="8">Thiamine biosynthesis protein ThiI</fullName>
    </alternativeName>
    <alternativeName>
        <fullName evidence="8">tRNA 4-thiouridine synthase</fullName>
    </alternativeName>
</protein>
<keyword evidence="11" id="KW-1185">Reference proteome</keyword>
<gene>
    <name evidence="8" type="primary">thiI</name>
    <name evidence="10" type="ORF">C2R22_10225</name>
</gene>
<dbReference type="UniPathway" id="UPA00060"/>
<evidence type="ECO:0000256" key="6">
    <source>
        <dbReference type="ARBA" id="ARBA00022884"/>
    </source>
</evidence>
<dbReference type="GO" id="GO:0009228">
    <property type="term" value="P:thiamine biosynthetic process"/>
    <property type="evidence" value="ECO:0007669"/>
    <property type="project" value="UniProtKB-KW"/>
</dbReference>
<dbReference type="GO" id="GO:0005524">
    <property type="term" value="F:ATP binding"/>
    <property type="evidence" value="ECO:0007669"/>
    <property type="project" value="UniProtKB-UniRule"/>
</dbReference>
<dbReference type="GO" id="GO:0002937">
    <property type="term" value="P:tRNA 4-thiouridine biosynthesis"/>
    <property type="evidence" value="ECO:0007669"/>
    <property type="project" value="TreeGrafter"/>
</dbReference>
<dbReference type="EC" id="2.8.1.4" evidence="8"/>
<dbReference type="PANTHER" id="PTHR43209">
    <property type="entry name" value="TRNA SULFURTRANSFERASE"/>
    <property type="match status" value="1"/>
</dbReference>
<dbReference type="Proteomes" id="UP000236584">
    <property type="component" value="Chromosome"/>
</dbReference>
<comment type="function">
    <text evidence="8">Catalyzes the ATP-dependent transfer of a sulfur to tRNA to produce 4-thiouridine in position 8 of tRNAs, which functions as a near-UV photosensor. Also catalyzes the transfer of sulfur to the sulfur carrier protein ThiS, forming ThiS-thiocarboxylate. This is a step in the synthesis of thiazole, in the thiamine biosynthesis pathway. The sulfur is donated as persulfide by IscS.</text>
</comment>
<dbReference type="OrthoDB" id="372227at2157"/>
<proteinExistence type="inferred from homology"/>
<feature type="binding site" evidence="8">
    <location>
        <position position="296"/>
    </location>
    <ligand>
        <name>ATP</name>
        <dbReference type="ChEBI" id="CHEBI:30616"/>
    </ligand>
</feature>
<dbReference type="AlphaFoldDB" id="A0A2I8VJ63"/>
<dbReference type="KEGG" id="srub:C2R22_10225"/>
<keyword evidence="5 8" id="KW-0067">ATP-binding</keyword>
<evidence type="ECO:0000313" key="10">
    <source>
        <dbReference type="EMBL" id="AUV81977.1"/>
    </source>
</evidence>
<dbReference type="InterPro" id="IPR050102">
    <property type="entry name" value="tRNA_sulfurtransferase_ThiI"/>
</dbReference>
<dbReference type="PANTHER" id="PTHR43209:SF1">
    <property type="entry name" value="TRNA SULFURTRANSFERASE"/>
    <property type="match status" value="1"/>
</dbReference>
<dbReference type="Gene3D" id="3.40.50.620">
    <property type="entry name" value="HUPs"/>
    <property type="match status" value="1"/>
</dbReference>
<evidence type="ECO:0000313" key="11">
    <source>
        <dbReference type="Proteomes" id="UP000236584"/>
    </source>
</evidence>
<reference evidence="10 11" key="1">
    <citation type="submission" date="2018-01" db="EMBL/GenBank/DDBJ databases">
        <title>Complete genome sequence of Salinigranum rubrum GX10T, an extremely halophilic archaeon isolated from a marine solar saltern.</title>
        <authorList>
            <person name="Han S."/>
        </authorList>
    </citation>
    <scope>NUCLEOTIDE SEQUENCE [LARGE SCALE GENOMIC DNA]</scope>
    <source>
        <strain evidence="10 11">GX10</strain>
    </source>
</reference>
<evidence type="ECO:0000256" key="4">
    <source>
        <dbReference type="ARBA" id="ARBA00022741"/>
    </source>
</evidence>
<evidence type="ECO:0000256" key="7">
    <source>
        <dbReference type="ARBA" id="ARBA00022977"/>
    </source>
</evidence>
<dbReference type="InterPro" id="IPR004114">
    <property type="entry name" value="THUMP_dom"/>
</dbReference>
<keyword evidence="1 8" id="KW-0963">Cytoplasm</keyword>
<evidence type="ECO:0000256" key="1">
    <source>
        <dbReference type="ARBA" id="ARBA00022490"/>
    </source>
</evidence>
<keyword evidence="2 8" id="KW-0820">tRNA-binding</keyword>
<evidence type="ECO:0000256" key="5">
    <source>
        <dbReference type="ARBA" id="ARBA00022840"/>
    </source>
</evidence>
<dbReference type="GeneID" id="35592470"/>
<feature type="binding site" evidence="8">
    <location>
        <begin position="182"/>
        <end position="183"/>
    </location>
    <ligand>
        <name>ATP</name>
        <dbReference type="ChEBI" id="CHEBI:30616"/>
    </ligand>
</feature>
<comment type="subcellular location">
    <subcellularLocation>
        <location evidence="8">Cytoplasm</location>
    </subcellularLocation>
</comment>
<dbReference type="InterPro" id="IPR014729">
    <property type="entry name" value="Rossmann-like_a/b/a_fold"/>
</dbReference>
<dbReference type="RefSeq" id="WP_103425666.1">
    <property type="nucleotide sequence ID" value="NZ_CP026309.1"/>
</dbReference>
<feature type="domain" description="THUMP" evidence="9">
    <location>
        <begin position="62"/>
        <end position="167"/>
    </location>
</feature>
<organism evidence="10 11">
    <name type="scientific">Salinigranum rubrum</name>
    <dbReference type="NCBI Taxonomy" id="755307"/>
    <lineage>
        <taxon>Archaea</taxon>
        <taxon>Methanobacteriati</taxon>
        <taxon>Methanobacteriota</taxon>
        <taxon>Stenosarchaea group</taxon>
        <taxon>Halobacteria</taxon>
        <taxon>Halobacteriales</taxon>
        <taxon>Haloferacaceae</taxon>
        <taxon>Salinigranum</taxon>
    </lineage>
</organism>
<dbReference type="SUPFAM" id="SSF52402">
    <property type="entry name" value="Adenine nucleotide alpha hydrolases-like"/>
    <property type="match status" value="1"/>
</dbReference>
<dbReference type="Pfam" id="PF02926">
    <property type="entry name" value="THUMP"/>
    <property type="match status" value="1"/>
</dbReference>
<dbReference type="CDD" id="cd11716">
    <property type="entry name" value="THUMP_ThiI"/>
    <property type="match status" value="1"/>
</dbReference>
<dbReference type="Pfam" id="PF22025">
    <property type="entry name" value="ThiI_fer"/>
    <property type="match status" value="1"/>
</dbReference>
<dbReference type="HAMAP" id="MF_00021">
    <property type="entry name" value="ThiI"/>
    <property type="match status" value="1"/>
</dbReference>
<dbReference type="Gene3D" id="3.30.2130.30">
    <property type="match status" value="1"/>
</dbReference>
<dbReference type="InterPro" id="IPR020536">
    <property type="entry name" value="ThiI_AANH"/>
</dbReference>
<evidence type="ECO:0000259" key="9">
    <source>
        <dbReference type="PROSITE" id="PS51165"/>
    </source>
</evidence>
<comment type="pathway">
    <text evidence="8">Cofactor biosynthesis; thiamine diphosphate biosynthesis.</text>
</comment>
<comment type="similarity">
    <text evidence="8">Belongs to the ThiI family.</text>
</comment>
<dbReference type="Pfam" id="PF02568">
    <property type="entry name" value="ThiI"/>
    <property type="match status" value="1"/>
</dbReference>
<evidence type="ECO:0000256" key="8">
    <source>
        <dbReference type="HAMAP-Rule" id="MF_00021"/>
    </source>
</evidence>
<dbReference type="SMART" id="SM00981">
    <property type="entry name" value="THUMP"/>
    <property type="match status" value="1"/>
</dbReference>
<name>A0A2I8VJ63_9EURY</name>
<dbReference type="GO" id="GO:0052837">
    <property type="term" value="P:thiazole biosynthetic process"/>
    <property type="evidence" value="ECO:0007669"/>
    <property type="project" value="TreeGrafter"/>
</dbReference>
<keyword evidence="3 8" id="KW-0808">Transferase</keyword>
<dbReference type="InterPro" id="IPR003720">
    <property type="entry name" value="tRNA_STrfase"/>
</dbReference>
<dbReference type="GO" id="GO:0140741">
    <property type="term" value="F:tRNA-uracil-4 sulfurtransferase activity"/>
    <property type="evidence" value="ECO:0007669"/>
    <property type="project" value="UniProtKB-EC"/>
</dbReference>
<dbReference type="InterPro" id="IPR049962">
    <property type="entry name" value="THUMP_ThiI"/>
</dbReference>
<dbReference type="InterPro" id="IPR054173">
    <property type="entry name" value="ThiI_fer"/>
</dbReference>
<evidence type="ECO:0000256" key="3">
    <source>
        <dbReference type="ARBA" id="ARBA00022679"/>
    </source>
</evidence>
<comment type="catalytic activity">
    <reaction evidence="8">
        <text>[ThiI sulfur-carrier protein]-S-sulfanyl-L-cysteine + a uridine in tRNA + 2 reduced [2Fe-2S]-[ferredoxin] + ATP + H(+) = [ThiI sulfur-carrier protein]-L-cysteine + a 4-thiouridine in tRNA + 2 oxidized [2Fe-2S]-[ferredoxin] + AMP + diphosphate</text>
        <dbReference type="Rhea" id="RHEA:24176"/>
        <dbReference type="Rhea" id="RHEA-COMP:10000"/>
        <dbReference type="Rhea" id="RHEA-COMP:10001"/>
        <dbReference type="Rhea" id="RHEA-COMP:13337"/>
        <dbReference type="Rhea" id="RHEA-COMP:13338"/>
        <dbReference type="Rhea" id="RHEA-COMP:13339"/>
        <dbReference type="Rhea" id="RHEA-COMP:13340"/>
        <dbReference type="ChEBI" id="CHEBI:15378"/>
        <dbReference type="ChEBI" id="CHEBI:29950"/>
        <dbReference type="ChEBI" id="CHEBI:30616"/>
        <dbReference type="ChEBI" id="CHEBI:33019"/>
        <dbReference type="ChEBI" id="CHEBI:33737"/>
        <dbReference type="ChEBI" id="CHEBI:33738"/>
        <dbReference type="ChEBI" id="CHEBI:61963"/>
        <dbReference type="ChEBI" id="CHEBI:65315"/>
        <dbReference type="ChEBI" id="CHEBI:136798"/>
        <dbReference type="ChEBI" id="CHEBI:456215"/>
        <dbReference type="EC" id="2.8.1.4"/>
    </reaction>
</comment>
<evidence type="ECO:0000256" key="2">
    <source>
        <dbReference type="ARBA" id="ARBA00022555"/>
    </source>
</evidence>
<dbReference type="GO" id="GO:0005829">
    <property type="term" value="C:cytosol"/>
    <property type="evidence" value="ECO:0007669"/>
    <property type="project" value="TreeGrafter"/>
</dbReference>
<dbReference type="PROSITE" id="PS51165">
    <property type="entry name" value="THUMP"/>
    <property type="match status" value="1"/>
</dbReference>
<dbReference type="GO" id="GO:0004810">
    <property type="term" value="F:CCA tRNA nucleotidyltransferase activity"/>
    <property type="evidence" value="ECO:0007669"/>
    <property type="project" value="InterPro"/>
</dbReference>
<dbReference type="GO" id="GO:0009229">
    <property type="term" value="P:thiamine diphosphate biosynthetic process"/>
    <property type="evidence" value="ECO:0007669"/>
    <property type="project" value="UniProtKB-UniRule"/>
</dbReference>
<dbReference type="SUPFAM" id="SSF143437">
    <property type="entry name" value="THUMP domain-like"/>
    <property type="match status" value="1"/>
</dbReference>
<dbReference type="EMBL" id="CP026309">
    <property type="protein sequence ID" value="AUV81977.1"/>
    <property type="molecule type" value="Genomic_DNA"/>
</dbReference>